<reference evidence="2" key="2">
    <citation type="submission" date="2015-01" db="EMBL/GenBank/DDBJ databases">
        <title>Evolutionary Origins and Diversification of the Mycorrhizal Mutualists.</title>
        <authorList>
            <consortium name="DOE Joint Genome Institute"/>
            <consortium name="Mycorrhizal Genomics Consortium"/>
            <person name="Kohler A."/>
            <person name="Kuo A."/>
            <person name="Nagy L.G."/>
            <person name="Floudas D."/>
            <person name="Copeland A."/>
            <person name="Barry K.W."/>
            <person name="Cichocki N."/>
            <person name="Veneault-Fourrey C."/>
            <person name="LaButti K."/>
            <person name="Lindquist E.A."/>
            <person name="Lipzen A."/>
            <person name="Lundell T."/>
            <person name="Morin E."/>
            <person name="Murat C."/>
            <person name="Riley R."/>
            <person name="Ohm R."/>
            <person name="Sun H."/>
            <person name="Tunlid A."/>
            <person name="Henrissat B."/>
            <person name="Grigoriev I.V."/>
            <person name="Hibbett D.S."/>
            <person name="Martin F."/>
        </authorList>
    </citation>
    <scope>NUCLEOTIDE SEQUENCE [LARGE SCALE GENOMIC DNA]</scope>
    <source>
        <strain evidence="2">h7</strain>
    </source>
</reference>
<gene>
    <name evidence="1" type="ORF">M413DRAFT_148026</name>
</gene>
<dbReference type="AlphaFoldDB" id="A0A0C2XUQ9"/>
<reference evidence="1 2" key="1">
    <citation type="submission" date="2014-04" db="EMBL/GenBank/DDBJ databases">
        <authorList>
            <consortium name="DOE Joint Genome Institute"/>
            <person name="Kuo A."/>
            <person name="Gay G."/>
            <person name="Dore J."/>
            <person name="Kohler A."/>
            <person name="Nagy L.G."/>
            <person name="Floudas D."/>
            <person name="Copeland A."/>
            <person name="Barry K.W."/>
            <person name="Cichocki N."/>
            <person name="Veneault-Fourrey C."/>
            <person name="LaButti K."/>
            <person name="Lindquist E.A."/>
            <person name="Lipzen A."/>
            <person name="Lundell T."/>
            <person name="Morin E."/>
            <person name="Murat C."/>
            <person name="Sun H."/>
            <person name="Tunlid A."/>
            <person name="Henrissat B."/>
            <person name="Grigoriev I.V."/>
            <person name="Hibbett D.S."/>
            <person name="Martin F."/>
            <person name="Nordberg H.P."/>
            <person name="Cantor M.N."/>
            <person name="Hua S.X."/>
        </authorList>
    </citation>
    <scope>NUCLEOTIDE SEQUENCE [LARGE SCALE GENOMIC DNA]</scope>
    <source>
        <strain evidence="2">h7</strain>
    </source>
</reference>
<keyword evidence="2" id="KW-1185">Reference proteome</keyword>
<proteinExistence type="predicted"/>
<sequence>MFFDVTTQINTSGRPTSTFHQHRLTDDNLNGTYFLSAQHIKITMLLYSVPPLTVQSNGSEEIAETRNVHNNLF</sequence>
<evidence type="ECO:0000313" key="1">
    <source>
        <dbReference type="EMBL" id="KIM41403.1"/>
    </source>
</evidence>
<name>A0A0C2XUQ9_HEBCY</name>
<accession>A0A0C2XUQ9</accession>
<evidence type="ECO:0000313" key="2">
    <source>
        <dbReference type="Proteomes" id="UP000053424"/>
    </source>
</evidence>
<dbReference type="EMBL" id="KN831780">
    <property type="protein sequence ID" value="KIM41403.1"/>
    <property type="molecule type" value="Genomic_DNA"/>
</dbReference>
<dbReference type="Proteomes" id="UP000053424">
    <property type="component" value="Unassembled WGS sequence"/>
</dbReference>
<protein>
    <submittedName>
        <fullName evidence="1">Uncharacterized protein</fullName>
    </submittedName>
</protein>
<dbReference type="HOGENOM" id="CLU_2705063_0_0_1"/>
<organism evidence="1 2">
    <name type="scientific">Hebeloma cylindrosporum</name>
    <dbReference type="NCBI Taxonomy" id="76867"/>
    <lineage>
        <taxon>Eukaryota</taxon>
        <taxon>Fungi</taxon>
        <taxon>Dikarya</taxon>
        <taxon>Basidiomycota</taxon>
        <taxon>Agaricomycotina</taxon>
        <taxon>Agaricomycetes</taxon>
        <taxon>Agaricomycetidae</taxon>
        <taxon>Agaricales</taxon>
        <taxon>Agaricineae</taxon>
        <taxon>Hymenogastraceae</taxon>
        <taxon>Hebeloma</taxon>
    </lineage>
</organism>